<dbReference type="PANTHER" id="PTHR21666">
    <property type="entry name" value="PEPTIDASE-RELATED"/>
    <property type="match status" value="1"/>
</dbReference>
<protein>
    <recommendedName>
        <fullName evidence="2">M23ase beta-sheet core domain-containing protein</fullName>
    </recommendedName>
</protein>
<sequence length="314" mass="34376">MKRRRKHGWSLLVMRGADHSVKQFRVSRRSVVAAPAVAVLAVTGCIAGLQMRSASLINELEVQLAGQAAAHTYTVEAKENAIVSLQQELTRISRQAEEMQTKLRELNELEDKLKQFIDTYGEVVGPPDASASPTPAERELLRLAQDGGVNFTQMSLLVDSMEDSMAVSIRQAKARQAELDAKPTEWPTVSLKLTSSFGYRKDPFTGRAAFHAGVDIAGSTGDPVFSAADGTVLETGYDRSKGNYVVIGHRNQLKTSYYHLEAIGVKANESVVQGEKIGLLGSTGRSTGPHLHFQIMQSDEPINPLKYLRLVKED</sequence>
<evidence type="ECO:0000259" key="2">
    <source>
        <dbReference type="Pfam" id="PF01551"/>
    </source>
</evidence>
<dbReference type="PANTHER" id="PTHR21666:SF286">
    <property type="entry name" value="LIPOPROTEIN NLPD"/>
    <property type="match status" value="1"/>
</dbReference>
<proteinExistence type="predicted"/>
<reference evidence="3" key="1">
    <citation type="journal article" date="2014" name="Int. J. Syst. Evol. Microbiol.">
        <title>Complete genome sequence of Corynebacterium casei LMG S-19264T (=DSM 44701T), isolated from a smear-ripened cheese.</title>
        <authorList>
            <consortium name="US DOE Joint Genome Institute (JGI-PGF)"/>
            <person name="Walter F."/>
            <person name="Albersmeier A."/>
            <person name="Kalinowski J."/>
            <person name="Ruckert C."/>
        </authorList>
    </citation>
    <scope>NUCLEOTIDE SEQUENCE</scope>
    <source>
        <strain evidence="3">CGMCC 1.12987</strain>
    </source>
</reference>
<keyword evidence="4" id="KW-1185">Reference proteome</keyword>
<dbReference type="Pfam" id="PF01551">
    <property type="entry name" value="Peptidase_M23"/>
    <property type="match status" value="1"/>
</dbReference>
<keyword evidence="1" id="KW-0175">Coiled coil</keyword>
<evidence type="ECO:0000256" key="1">
    <source>
        <dbReference type="SAM" id="Coils"/>
    </source>
</evidence>
<dbReference type="InterPro" id="IPR011055">
    <property type="entry name" value="Dup_hybrid_motif"/>
</dbReference>
<evidence type="ECO:0000313" key="3">
    <source>
        <dbReference type="EMBL" id="GGG21524.1"/>
    </source>
</evidence>
<feature type="domain" description="M23ase beta-sheet core" evidence="2">
    <location>
        <begin position="210"/>
        <end position="304"/>
    </location>
</feature>
<dbReference type="RefSeq" id="WP_188533112.1">
    <property type="nucleotide sequence ID" value="NZ_BMGR01000017.1"/>
</dbReference>
<dbReference type="AlphaFoldDB" id="A0A917LGK1"/>
<reference evidence="3" key="2">
    <citation type="submission" date="2020-09" db="EMBL/GenBank/DDBJ databases">
        <authorList>
            <person name="Sun Q."/>
            <person name="Zhou Y."/>
        </authorList>
    </citation>
    <scope>NUCLEOTIDE SEQUENCE</scope>
    <source>
        <strain evidence="3">CGMCC 1.12987</strain>
    </source>
</reference>
<dbReference type="InterPro" id="IPR016047">
    <property type="entry name" value="M23ase_b-sheet_dom"/>
</dbReference>
<name>A0A917LGK1_9BACL</name>
<dbReference type="Proteomes" id="UP000644756">
    <property type="component" value="Unassembled WGS sequence"/>
</dbReference>
<feature type="coiled-coil region" evidence="1">
    <location>
        <begin position="75"/>
        <end position="119"/>
    </location>
</feature>
<accession>A0A917LGK1</accession>
<gene>
    <name evidence="3" type="ORF">GCM10010916_42800</name>
</gene>
<dbReference type="InterPro" id="IPR050570">
    <property type="entry name" value="Cell_wall_metabolism_enzyme"/>
</dbReference>
<organism evidence="3 4">
    <name type="scientific">Paenibacillus abyssi</name>
    <dbReference type="NCBI Taxonomy" id="1340531"/>
    <lineage>
        <taxon>Bacteria</taxon>
        <taxon>Bacillati</taxon>
        <taxon>Bacillota</taxon>
        <taxon>Bacilli</taxon>
        <taxon>Bacillales</taxon>
        <taxon>Paenibacillaceae</taxon>
        <taxon>Paenibacillus</taxon>
    </lineage>
</organism>
<dbReference type="Gene3D" id="2.70.70.10">
    <property type="entry name" value="Glucose Permease (Domain IIA)"/>
    <property type="match status" value="1"/>
</dbReference>
<dbReference type="GO" id="GO:0004222">
    <property type="term" value="F:metalloendopeptidase activity"/>
    <property type="evidence" value="ECO:0007669"/>
    <property type="project" value="TreeGrafter"/>
</dbReference>
<evidence type="ECO:0000313" key="4">
    <source>
        <dbReference type="Proteomes" id="UP000644756"/>
    </source>
</evidence>
<dbReference type="CDD" id="cd12797">
    <property type="entry name" value="M23_peptidase"/>
    <property type="match status" value="1"/>
</dbReference>
<dbReference type="SUPFAM" id="SSF51261">
    <property type="entry name" value="Duplicated hybrid motif"/>
    <property type="match status" value="1"/>
</dbReference>
<comment type="caution">
    <text evidence="3">The sequence shown here is derived from an EMBL/GenBank/DDBJ whole genome shotgun (WGS) entry which is preliminary data.</text>
</comment>
<dbReference type="EMBL" id="BMGR01000017">
    <property type="protein sequence ID" value="GGG21524.1"/>
    <property type="molecule type" value="Genomic_DNA"/>
</dbReference>